<proteinExistence type="predicted"/>
<reference evidence="3" key="1">
    <citation type="submission" date="2023-03" db="EMBL/GenBank/DDBJ databases">
        <title>Massive genome expansion in bonnet fungi (Mycena s.s.) driven by repeated elements and novel gene families across ecological guilds.</title>
        <authorList>
            <consortium name="Lawrence Berkeley National Laboratory"/>
            <person name="Harder C.B."/>
            <person name="Miyauchi S."/>
            <person name="Viragh M."/>
            <person name="Kuo A."/>
            <person name="Thoen E."/>
            <person name="Andreopoulos B."/>
            <person name="Lu D."/>
            <person name="Skrede I."/>
            <person name="Drula E."/>
            <person name="Henrissat B."/>
            <person name="Morin E."/>
            <person name="Kohler A."/>
            <person name="Barry K."/>
            <person name="LaButti K."/>
            <person name="Morin E."/>
            <person name="Salamov A."/>
            <person name="Lipzen A."/>
            <person name="Mereny Z."/>
            <person name="Hegedus B."/>
            <person name="Baldrian P."/>
            <person name="Stursova M."/>
            <person name="Weitz H."/>
            <person name="Taylor A."/>
            <person name="Grigoriev I.V."/>
            <person name="Nagy L.G."/>
            <person name="Martin F."/>
            <person name="Kauserud H."/>
        </authorList>
    </citation>
    <scope>NUCLEOTIDE SEQUENCE</scope>
    <source>
        <strain evidence="3">CBHHK182m</strain>
    </source>
</reference>
<organism evidence="3 4">
    <name type="scientific">Mycena metata</name>
    <dbReference type="NCBI Taxonomy" id="1033252"/>
    <lineage>
        <taxon>Eukaryota</taxon>
        <taxon>Fungi</taxon>
        <taxon>Dikarya</taxon>
        <taxon>Basidiomycota</taxon>
        <taxon>Agaricomycotina</taxon>
        <taxon>Agaricomycetes</taxon>
        <taxon>Agaricomycetidae</taxon>
        <taxon>Agaricales</taxon>
        <taxon>Marasmiineae</taxon>
        <taxon>Mycenaceae</taxon>
        <taxon>Mycena</taxon>
    </lineage>
</organism>
<keyword evidence="2" id="KW-0732">Signal</keyword>
<feature type="region of interest" description="Disordered" evidence="1">
    <location>
        <begin position="74"/>
        <end position="115"/>
    </location>
</feature>
<protein>
    <submittedName>
        <fullName evidence="3">Uncharacterized protein</fullName>
    </submittedName>
</protein>
<evidence type="ECO:0000313" key="4">
    <source>
        <dbReference type="Proteomes" id="UP001215598"/>
    </source>
</evidence>
<feature type="compositionally biased region" description="Basic and acidic residues" evidence="1">
    <location>
        <begin position="87"/>
        <end position="97"/>
    </location>
</feature>
<evidence type="ECO:0000256" key="1">
    <source>
        <dbReference type="SAM" id="MobiDB-lite"/>
    </source>
</evidence>
<dbReference type="Proteomes" id="UP001215598">
    <property type="component" value="Unassembled WGS sequence"/>
</dbReference>
<evidence type="ECO:0000256" key="2">
    <source>
        <dbReference type="SAM" id="SignalP"/>
    </source>
</evidence>
<evidence type="ECO:0000313" key="3">
    <source>
        <dbReference type="EMBL" id="KAJ7761342.1"/>
    </source>
</evidence>
<dbReference type="AlphaFoldDB" id="A0AAD7NIG7"/>
<accession>A0AAD7NIG7</accession>
<sequence length="115" mass="12988">MSLLGNLLTFPHHRLPRIPSDIHTHAVRFLLLALSFYDCTTADCPCEDKKTQGKYVDKAAVETSSELYSHQIERQAEQELASNSEEGPQKDVQHKQDPAQNRTGDPRSLRCCIIP</sequence>
<comment type="caution">
    <text evidence="3">The sequence shown here is derived from an EMBL/GenBank/DDBJ whole genome shotgun (WGS) entry which is preliminary data.</text>
</comment>
<feature type="signal peptide" evidence="2">
    <location>
        <begin position="1"/>
        <end position="42"/>
    </location>
</feature>
<dbReference type="EMBL" id="JARKIB010000035">
    <property type="protein sequence ID" value="KAJ7761342.1"/>
    <property type="molecule type" value="Genomic_DNA"/>
</dbReference>
<keyword evidence="4" id="KW-1185">Reference proteome</keyword>
<feature type="chain" id="PRO_5042167248" evidence="2">
    <location>
        <begin position="43"/>
        <end position="115"/>
    </location>
</feature>
<gene>
    <name evidence="3" type="ORF">B0H16DRAFT_1456083</name>
</gene>
<name>A0AAD7NIG7_9AGAR</name>